<evidence type="ECO:0000256" key="1">
    <source>
        <dbReference type="SAM" id="Phobius"/>
    </source>
</evidence>
<proteinExistence type="predicted"/>
<feature type="transmembrane region" description="Helical" evidence="1">
    <location>
        <begin position="102"/>
        <end position="119"/>
    </location>
</feature>
<feature type="transmembrane region" description="Helical" evidence="1">
    <location>
        <begin position="49"/>
        <end position="66"/>
    </location>
</feature>
<evidence type="ECO:0000259" key="2">
    <source>
        <dbReference type="Pfam" id="PF04892"/>
    </source>
</evidence>
<keyword evidence="1" id="KW-0812">Transmembrane</keyword>
<keyword evidence="1" id="KW-0472">Membrane</keyword>
<accession>A0ABU5DBU3</accession>
<dbReference type="PANTHER" id="PTHR28008">
    <property type="entry name" value="DOMAIN PROTEIN, PUTATIVE (AFU_ORTHOLOGUE AFUA_3G10980)-RELATED"/>
    <property type="match status" value="1"/>
</dbReference>
<dbReference type="Proteomes" id="UP001285263">
    <property type="component" value="Unassembled WGS sequence"/>
</dbReference>
<name>A0ABU5DBU3_9BURK</name>
<feature type="transmembrane region" description="Helical" evidence="1">
    <location>
        <begin position="20"/>
        <end position="37"/>
    </location>
</feature>
<reference evidence="3 4" key="1">
    <citation type="submission" date="2023-11" db="EMBL/GenBank/DDBJ databases">
        <title>Paucibacter sp. nov., isolated from fresh soil in Korea.</title>
        <authorList>
            <person name="Le N.T.T."/>
        </authorList>
    </citation>
    <scope>NUCLEOTIDE SEQUENCE [LARGE SCALE GENOMIC DNA]</scope>
    <source>
        <strain evidence="3 4">R3-3</strain>
    </source>
</reference>
<organism evidence="3 4">
    <name type="scientific">Roseateles agri</name>
    <dbReference type="NCBI Taxonomy" id="3098619"/>
    <lineage>
        <taxon>Bacteria</taxon>
        <taxon>Pseudomonadati</taxon>
        <taxon>Pseudomonadota</taxon>
        <taxon>Betaproteobacteria</taxon>
        <taxon>Burkholderiales</taxon>
        <taxon>Sphaerotilaceae</taxon>
        <taxon>Roseateles</taxon>
    </lineage>
</organism>
<dbReference type="InterPro" id="IPR006976">
    <property type="entry name" value="VanZ-like"/>
</dbReference>
<sequence length="126" mass="13413">MNKLLNSALFGTRLAPLRALVFVALVIVISWLAFSPAPPPGASLGWDKANHASAFAALMVSGRLAWPRLSWRTLIIGLLAYGGAIELIQTQLPPREGDWLDLLADTVGLGLGTLVFLGLRRGLGAK</sequence>
<dbReference type="PANTHER" id="PTHR28008:SF1">
    <property type="entry name" value="DOMAIN PROTEIN, PUTATIVE (AFU_ORTHOLOGUE AFUA_3G10980)-RELATED"/>
    <property type="match status" value="1"/>
</dbReference>
<protein>
    <submittedName>
        <fullName evidence="3">VanZ family protein</fullName>
    </submittedName>
</protein>
<dbReference type="Pfam" id="PF04892">
    <property type="entry name" value="VanZ"/>
    <property type="match status" value="1"/>
</dbReference>
<keyword evidence="4" id="KW-1185">Reference proteome</keyword>
<feature type="domain" description="VanZ-like" evidence="2">
    <location>
        <begin position="52"/>
        <end position="117"/>
    </location>
</feature>
<feature type="transmembrane region" description="Helical" evidence="1">
    <location>
        <begin position="73"/>
        <end position="90"/>
    </location>
</feature>
<keyword evidence="1" id="KW-1133">Transmembrane helix</keyword>
<evidence type="ECO:0000313" key="3">
    <source>
        <dbReference type="EMBL" id="MDY0743749.1"/>
    </source>
</evidence>
<comment type="caution">
    <text evidence="3">The sequence shown here is derived from an EMBL/GenBank/DDBJ whole genome shotgun (WGS) entry which is preliminary data.</text>
</comment>
<dbReference type="EMBL" id="JAXCLA010000002">
    <property type="protein sequence ID" value="MDY0743749.1"/>
    <property type="molecule type" value="Genomic_DNA"/>
</dbReference>
<evidence type="ECO:0000313" key="4">
    <source>
        <dbReference type="Proteomes" id="UP001285263"/>
    </source>
</evidence>
<dbReference type="RefSeq" id="WP_320421666.1">
    <property type="nucleotide sequence ID" value="NZ_JAXCLA010000002.1"/>
</dbReference>
<gene>
    <name evidence="3" type="ORF">SNE35_04500</name>
</gene>